<dbReference type="AlphaFoldDB" id="A0A645CPP0"/>
<reference evidence="2" key="1">
    <citation type="submission" date="2019-08" db="EMBL/GenBank/DDBJ databases">
        <authorList>
            <person name="Kucharzyk K."/>
            <person name="Murdoch R.W."/>
            <person name="Higgins S."/>
            <person name="Loffler F."/>
        </authorList>
    </citation>
    <scope>NUCLEOTIDE SEQUENCE</scope>
</reference>
<sequence length="213" mass="23349">MKKSKFILALSIALGLGLMQVQAAPTASFGAKADVNLSNFILTDMDKVQSPQLKDMESNIKVGASVGVFANIEFSENFALQPELLFHYKVSEIAQPGKNLDYEYMGLEIPIYAVGQMKFEKNGRAYLGIGPYIGVGINAEKDGFDLYEKIDNTDNCTMQRLDFGFGAMLGYEFDFGLQVNAGYKIGVIDALDTNKDDATMLPSTISIGLGYRF</sequence>
<dbReference type="Pfam" id="PF13568">
    <property type="entry name" value="OMP_b-brl_2"/>
    <property type="match status" value="1"/>
</dbReference>
<gene>
    <name evidence="2" type="ORF">SDC9_125883</name>
</gene>
<dbReference type="SUPFAM" id="SSF56925">
    <property type="entry name" value="OMPA-like"/>
    <property type="match status" value="1"/>
</dbReference>
<name>A0A645CPP0_9ZZZZ</name>
<dbReference type="InterPro" id="IPR025665">
    <property type="entry name" value="Beta-barrel_OMP_2"/>
</dbReference>
<evidence type="ECO:0000259" key="1">
    <source>
        <dbReference type="Pfam" id="PF13568"/>
    </source>
</evidence>
<dbReference type="Gene3D" id="2.40.160.20">
    <property type="match status" value="1"/>
</dbReference>
<dbReference type="InterPro" id="IPR011250">
    <property type="entry name" value="OMP/PagP_B-barrel"/>
</dbReference>
<dbReference type="EMBL" id="VSSQ01028959">
    <property type="protein sequence ID" value="MPM78868.1"/>
    <property type="molecule type" value="Genomic_DNA"/>
</dbReference>
<feature type="domain" description="Outer membrane protein beta-barrel" evidence="1">
    <location>
        <begin position="29"/>
        <end position="190"/>
    </location>
</feature>
<comment type="caution">
    <text evidence="2">The sequence shown here is derived from an EMBL/GenBank/DDBJ whole genome shotgun (WGS) entry which is preliminary data.</text>
</comment>
<accession>A0A645CPP0</accession>
<proteinExistence type="predicted"/>
<organism evidence="2">
    <name type="scientific">bioreactor metagenome</name>
    <dbReference type="NCBI Taxonomy" id="1076179"/>
    <lineage>
        <taxon>unclassified sequences</taxon>
        <taxon>metagenomes</taxon>
        <taxon>ecological metagenomes</taxon>
    </lineage>
</organism>
<protein>
    <recommendedName>
        <fullName evidence="1">Outer membrane protein beta-barrel domain-containing protein</fullName>
    </recommendedName>
</protein>
<evidence type="ECO:0000313" key="2">
    <source>
        <dbReference type="EMBL" id="MPM78868.1"/>
    </source>
</evidence>